<evidence type="ECO:0000256" key="5">
    <source>
        <dbReference type="ARBA" id="ARBA00022801"/>
    </source>
</evidence>
<reference evidence="6 7" key="1">
    <citation type="submission" date="2023-08" db="EMBL/GenBank/DDBJ databases">
        <title>The draft genome sequence of Paracraurococcus sp. LOR1-02.</title>
        <authorList>
            <person name="Kingkaew E."/>
            <person name="Tanasupawat S."/>
        </authorList>
    </citation>
    <scope>NUCLEOTIDE SEQUENCE [LARGE SCALE GENOMIC DNA]</scope>
    <source>
        <strain evidence="6 7">LOR1-02</strain>
    </source>
</reference>
<dbReference type="RefSeq" id="WP_305106945.1">
    <property type="nucleotide sequence ID" value="NZ_JAUTWS010000040.1"/>
</dbReference>
<keyword evidence="1" id="KW-0597">Phosphoprotein</keyword>
<dbReference type="InterPro" id="IPR051813">
    <property type="entry name" value="HepT_RNase_toxin"/>
</dbReference>
<evidence type="ECO:0000256" key="4">
    <source>
        <dbReference type="ARBA" id="ARBA00022741"/>
    </source>
</evidence>
<dbReference type="PANTHER" id="PTHR34139">
    <property type="entry name" value="UPF0331 PROTEIN MJ0127"/>
    <property type="match status" value="1"/>
</dbReference>
<keyword evidence="5" id="KW-0378">Hydrolase</keyword>
<gene>
    <name evidence="6" type="ORF">Q7A36_27350</name>
</gene>
<dbReference type="Proteomes" id="UP001243009">
    <property type="component" value="Unassembled WGS sequence"/>
</dbReference>
<protein>
    <submittedName>
        <fullName evidence="6">DUF86 domain-containing protein</fullName>
    </submittedName>
</protein>
<keyword evidence="4" id="KW-0547">Nucleotide-binding</keyword>
<evidence type="ECO:0000256" key="1">
    <source>
        <dbReference type="ARBA" id="ARBA00022553"/>
    </source>
</evidence>
<keyword evidence="2" id="KW-1277">Toxin-antitoxin system</keyword>
<dbReference type="Pfam" id="PF01934">
    <property type="entry name" value="HepT-like"/>
    <property type="match status" value="1"/>
</dbReference>
<dbReference type="EMBL" id="JAUTWS010000040">
    <property type="protein sequence ID" value="MDO9712089.1"/>
    <property type="molecule type" value="Genomic_DNA"/>
</dbReference>
<accession>A0ABT9E7D8</accession>
<proteinExistence type="predicted"/>
<comment type="caution">
    <text evidence="6">The sequence shown here is derived from an EMBL/GenBank/DDBJ whole genome shotgun (WGS) entry which is preliminary data.</text>
</comment>
<evidence type="ECO:0000256" key="2">
    <source>
        <dbReference type="ARBA" id="ARBA00022649"/>
    </source>
</evidence>
<evidence type="ECO:0000313" key="6">
    <source>
        <dbReference type="EMBL" id="MDO9712089.1"/>
    </source>
</evidence>
<name>A0ABT9E7D8_9PROT</name>
<sequence length="120" mass="13723">MRDREKRIRRALWDIVDWGERLMDHVEGRTEEEFRANRLLQDAACRCIEVIGEASRRLMELDPTLPARHPELALREAYAARNRIVHGYDGIDYGIVLAAARHSVPRMVAAARAVIPPDPA</sequence>
<evidence type="ECO:0000256" key="3">
    <source>
        <dbReference type="ARBA" id="ARBA00022722"/>
    </source>
</evidence>
<dbReference type="InterPro" id="IPR008201">
    <property type="entry name" value="HepT-like"/>
</dbReference>
<dbReference type="PANTHER" id="PTHR34139:SF1">
    <property type="entry name" value="RNASE MJ1380-RELATED"/>
    <property type="match status" value="1"/>
</dbReference>
<evidence type="ECO:0000313" key="7">
    <source>
        <dbReference type="Proteomes" id="UP001243009"/>
    </source>
</evidence>
<keyword evidence="3" id="KW-0540">Nuclease</keyword>
<keyword evidence="7" id="KW-1185">Reference proteome</keyword>
<organism evidence="6 7">
    <name type="scientific">Paracraurococcus lichenis</name>
    <dbReference type="NCBI Taxonomy" id="3064888"/>
    <lineage>
        <taxon>Bacteria</taxon>
        <taxon>Pseudomonadati</taxon>
        <taxon>Pseudomonadota</taxon>
        <taxon>Alphaproteobacteria</taxon>
        <taxon>Acetobacterales</taxon>
        <taxon>Roseomonadaceae</taxon>
        <taxon>Paracraurococcus</taxon>
    </lineage>
</organism>